<feature type="transmembrane region" description="Helical" evidence="1">
    <location>
        <begin position="49"/>
        <end position="71"/>
    </location>
</feature>
<evidence type="ECO:0000313" key="3">
    <source>
        <dbReference type="Proteomes" id="UP001596174"/>
    </source>
</evidence>
<organism evidence="2 3">
    <name type="scientific">Streptacidiphilus monticola</name>
    <dbReference type="NCBI Taxonomy" id="2161674"/>
    <lineage>
        <taxon>Bacteria</taxon>
        <taxon>Bacillati</taxon>
        <taxon>Actinomycetota</taxon>
        <taxon>Actinomycetes</taxon>
        <taxon>Kitasatosporales</taxon>
        <taxon>Streptomycetaceae</taxon>
        <taxon>Streptacidiphilus</taxon>
    </lineage>
</organism>
<evidence type="ECO:0008006" key="4">
    <source>
        <dbReference type="Google" id="ProtNLM"/>
    </source>
</evidence>
<dbReference type="RefSeq" id="WP_380587708.1">
    <property type="nucleotide sequence ID" value="NZ_JBHSQJ010000122.1"/>
</dbReference>
<gene>
    <name evidence="2" type="ORF">ACFP3V_25060</name>
</gene>
<evidence type="ECO:0000313" key="2">
    <source>
        <dbReference type="EMBL" id="MFC5910473.1"/>
    </source>
</evidence>
<comment type="caution">
    <text evidence="2">The sequence shown here is derived from an EMBL/GenBank/DDBJ whole genome shotgun (WGS) entry which is preliminary data.</text>
</comment>
<dbReference type="EMBL" id="JBHSQJ010000122">
    <property type="protein sequence ID" value="MFC5910473.1"/>
    <property type="molecule type" value="Genomic_DNA"/>
</dbReference>
<dbReference type="Proteomes" id="UP001596174">
    <property type="component" value="Unassembled WGS sequence"/>
</dbReference>
<keyword evidence="1" id="KW-1133">Transmembrane helix</keyword>
<proteinExistence type="predicted"/>
<keyword evidence="1" id="KW-0812">Transmembrane</keyword>
<sequence>MDFLITLYFVYLLGIPTGGYGVFFFRAGLMGANPLRRGIDWRVFLLPNIPYFALTVAKSFVWPVVLVTWLATGRRPSPWIATTEYEGREVRAVLRRDRAVAAGLLAE</sequence>
<reference evidence="3" key="1">
    <citation type="journal article" date="2019" name="Int. J. Syst. Evol. Microbiol.">
        <title>The Global Catalogue of Microorganisms (GCM) 10K type strain sequencing project: providing services to taxonomists for standard genome sequencing and annotation.</title>
        <authorList>
            <consortium name="The Broad Institute Genomics Platform"/>
            <consortium name="The Broad Institute Genome Sequencing Center for Infectious Disease"/>
            <person name="Wu L."/>
            <person name="Ma J."/>
        </authorList>
    </citation>
    <scope>NUCLEOTIDE SEQUENCE [LARGE SCALE GENOMIC DNA]</scope>
    <source>
        <strain evidence="3">JCM 4816</strain>
    </source>
</reference>
<keyword evidence="3" id="KW-1185">Reference proteome</keyword>
<feature type="transmembrane region" description="Helical" evidence="1">
    <location>
        <begin position="7"/>
        <end position="29"/>
    </location>
</feature>
<accession>A0ABW1G878</accession>
<name>A0ABW1G878_9ACTN</name>
<keyword evidence="1" id="KW-0472">Membrane</keyword>
<evidence type="ECO:0000256" key="1">
    <source>
        <dbReference type="SAM" id="Phobius"/>
    </source>
</evidence>
<protein>
    <recommendedName>
        <fullName evidence="4">RDD domain-containing protein</fullName>
    </recommendedName>
</protein>